<dbReference type="EMBL" id="JNBS01001780">
    <property type="protein sequence ID" value="OQR99841.1"/>
    <property type="molecule type" value="Genomic_DNA"/>
</dbReference>
<proteinExistence type="predicted"/>
<feature type="transmembrane region" description="Helical" evidence="7">
    <location>
        <begin position="140"/>
        <end position="158"/>
    </location>
</feature>
<evidence type="ECO:0000256" key="6">
    <source>
        <dbReference type="SAM" id="MobiDB-lite"/>
    </source>
</evidence>
<feature type="transmembrane region" description="Helical" evidence="7">
    <location>
        <begin position="416"/>
        <end position="444"/>
    </location>
</feature>
<evidence type="ECO:0000256" key="2">
    <source>
        <dbReference type="ARBA" id="ARBA00022475"/>
    </source>
</evidence>
<evidence type="ECO:0000256" key="3">
    <source>
        <dbReference type="ARBA" id="ARBA00022692"/>
    </source>
</evidence>
<evidence type="ECO:0000256" key="5">
    <source>
        <dbReference type="ARBA" id="ARBA00023136"/>
    </source>
</evidence>
<dbReference type="OrthoDB" id="121870at2759"/>
<keyword evidence="5 7" id="KW-0472">Membrane</keyword>
<dbReference type="PANTHER" id="PTHR30509">
    <property type="entry name" value="P-HYDROXYBENZOIC ACID EFFLUX PUMP SUBUNIT-RELATED"/>
    <property type="match status" value="1"/>
</dbReference>
<dbReference type="AlphaFoldDB" id="A0A1V9ZPH4"/>
<keyword evidence="3 7" id="KW-0812">Transmembrane</keyword>
<feature type="transmembrane region" description="Helical" evidence="7">
    <location>
        <begin position="464"/>
        <end position="482"/>
    </location>
</feature>
<dbReference type="STRING" id="74557.A0A1V9ZPH4"/>
<dbReference type="GO" id="GO:0005886">
    <property type="term" value="C:plasma membrane"/>
    <property type="evidence" value="ECO:0007669"/>
    <property type="project" value="UniProtKB-SubCell"/>
</dbReference>
<reference evidence="8 9" key="1">
    <citation type="journal article" date="2014" name="Genome Biol. Evol.">
        <title>The secreted proteins of Achlya hypogyna and Thraustotheca clavata identify the ancestral oomycete secretome and reveal gene acquisitions by horizontal gene transfer.</title>
        <authorList>
            <person name="Misner I."/>
            <person name="Blouin N."/>
            <person name="Leonard G."/>
            <person name="Richards T.A."/>
            <person name="Lane C.E."/>
        </authorList>
    </citation>
    <scope>NUCLEOTIDE SEQUENCE [LARGE SCALE GENOMIC DNA]</scope>
    <source>
        <strain evidence="8 9">ATCC 34112</strain>
    </source>
</reference>
<dbReference type="Proteomes" id="UP000243217">
    <property type="component" value="Unassembled WGS sequence"/>
</dbReference>
<gene>
    <name evidence="8" type="ORF">THRCLA_06369</name>
</gene>
<keyword evidence="9" id="KW-1185">Reference proteome</keyword>
<comment type="subcellular location">
    <subcellularLocation>
        <location evidence="1">Cell membrane</location>
        <topology evidence="1">Multi-pass membrane protein</topology>
    </subcellularLocation>
</comment>
<dbReference type="PANTHER" id="PTHR30509:SF9">
    <property type="entry name" value="MULTIDRUG RESISTANCE PROTEIN MDTO"/>
    <property type="match status" value="1"/>
</dbReference>
<keyword evidence="2" id="KW-1003">Cell membrane</keyword>
<sequence>MSEFLTNEGFVEQSTPRSRHVQNQHTFSGYDNIDKPKHRPGSLSSIGGETHANLKIDLEKPRVFTDEVISKAEFKMNLELALRTAVGVVISSLFQTKNLDVDLTSEHPKYWALFPDWYILGGISYIAVFFANIKDLCQQIAGVSLALIFSIVLCYSYEPHTFRTTAEVNTSIADGTMMRITKSFTDTAYYIHNYDLVAVLPFMMLYNAIVLNIPFGTNTKRFTTGAIRKLKQETLSAVDTIQELGNLIVDSYCFKDMDAENEQSVGLNYPLGSQKSVTQPFVEHYASLLDDVRAMGQAMAQERCGWLHASFMNNLQRDFSYLLALELELTLMEELEFILLNSPVPTQDVKGNIPLTLFLFSLQSFCTTMMEFPSKLKEKNHKTFPSCTLYKEIASLQAFVDPAKYNKLTFIVAFKVSLAILLACLFSVHIFAFTPTAATTIAYIMGSHIGESFSVTLNRVGGVVAGSIIPSVILFFICSYGCVCQTVVVSISDIVLFFWVTFSIIVELAIWPQSAIQLLRQSVQKHLATMQITFGGLFNQKFTYDGKVDLEAHKQIQSIIDVTSPAILSEERSLLREALFEPLLWRPPFSQQKYEQVIDICHRLLKNSLLLYKLVTWFQYRKANSWTALQPHRCSILLSSLGICCSIESGATHDDKVFSTTEIGCAIHYTFETLYKLFGEHFRYADADQTALFMQIKEAF</sequence>
<comment type="caution">
    <text evidence="8">The sequence shown here is derived from an EMBL/GenBank/DDBJ whole genome shotgun (WGS) entry which is preliminary data.</text>
</comment>
<feature type="transmembrane region" description="Helical" evidence="7">
    <location>
        <begin position="494"/>
        <end position="511"/>
    </location>
</feature>
<feature type="region of interest" description="Disordered" evidence="6">
    <location>
        <begin position="1"/>
        <end position="47"/>
    </location>
</feature>
<evidence type="ECO:0000256" key="1">
    <source>
        <dbReference type="ARBA" id="ARBA00004651"/>
    </source>
</evidence>
<evidence type="ECO:0000256" key="7">
    <source>
        <dbReference type="SAM" id="Phobius"/>
    </source>
</evidence>
<evidence type="ECO:0000256" key="4">
    <source>
        <dbReference type="ARBA" id="ARBA00022989"/>
    </source>
</evidence>
<feature type="transmembrane region" description="Helical" evidence="7">
    <location>
        <begin position="196"/>
        <end position="215"/>
    </location>
</feature>
<accession>A0A1V9ZPH4</accession>
<name>A0A1V9ZPH4_9STRA</name>
<organism evidence="8 9">
    <name type="scientific">Thraustotheca clavata</name>
    <dbReference type="NCBI Taxonomy" id="74557"/>
    <lineage>
        <taxon>Eukaryota</taxon>
        <taxon>Sar</taxon>
        <taxon>Stramenopiles</taxon>
        <taxon>Oomycota</taxon>
        <taxon>Saprolegniomycetes</taxon>
        <taxon>Saprolegniales</taxon>
        <taxon>Achlyaceae</taxon>
        <taxon>Thraustotheca</taxon>
    </lineage>
</organism>
<evidence type="ECO:0000313" key="9">
    <source>
        <dbReference type="Proteomes" id="UP000243217"/>
    </source>
</evidence>
<protein>
    <submittedName>
        <fullName evidence="8">Transmembrane protein</fullName>
    </submittedName>
</protein>
<evidence type="ECO:0000313" key="8">
    <source>
        <dbReference type="EMBL" id="OQR99841.1"/>
    </source>
</evidence>
<keyword evidence="4 7" id="KW-1133">Transmembrane helix</keyword>
<feature type="transmembrane region" description="Helical" evidence="7">
    <location>
        <begin position="117"/>
        <end position="133"/>
    </location>
</feature>